<comment type="caution">
    <text evidence="3">The sequence shown here is derived from an EMBL/GenBank/DDBJ whole genome shotgun (WGS) entry which is preliminary data.</text>
</comment>
<dbReference type="RefSeq" id="WP_044348156.1">
    <property type="nucleotide sequence ID" value="NZ_AZAC01000011.1"/>
</dbReference>
<dbReference type="InParanoid" id="A0A0D2HUZ2"/>
<proteinExistence type="predicted"/>
<dbReference type="STRING" id="1429043.X474_09655"/>
<dbReference type="PATRIC" id="fig|1429043.3.peg.2046"/>
<accession>A0A0D2HUZ2</accession>
<organism evidence="3 4">
    <name type="scientific">Dethiosulfatarculus sandiegensis</name>
    <dbReference type="NCBI Taxonomy" id="1429043"/>
    <lineage>
        <taxon>Bacteria</taxon>
        <taxon>Pseudomonadati</taxon>
        <taxon>Thermodesulfobacteriota</taxon>
        <taxon>Desulfarculia</taxon>
        <taxon>Desulfarculales</taxon>
        <taxon>Desulfarculaceae</taxon>
        <taxon>Dethiosulfatarculus</taxon>
    </lineage>
</organism>
<reference evidence="3 4" key="1">
    <citation type="submission" date="2013-11" db="EMBL/GenBank/DDBJ databases">
        <title>Metagenomic analysis of a methanogenic consortium involved in long chain n-alkane degradation.</title>
        <authorList>
            <person name="Davidova I.A."/>
            <person name="Callaghan A.V."/>
            <person name="Wawrik B."/>
            <person name="Pruitt S."/>
            <person name="Marks C."/>
            <person name="Duncan K.E."/>
            <person name="Suflita J.M."/>
        </authorList>
    </citation>
    <scope>NUCLEOTIDE SEQUENCE [LARGE SCALE GENOMIC DNA]</scope>
    <source>
        <strain evidence="3 4">SPR</strain>
    </source>
</reference>
<gene>
    <name evidence="3" type="ORF">X474_09655</name>
</gene>
<keyword evidence="1" id="KW-0732">Signal</keyword>
<protein>
    <recommendedName>
        <fullName evidence="2">Uncharacterized protein TP-0789 domain-containing protein</fullName>
    </recommendedName>
</protein>
<evidence type="ECO:0000256" key="1">
    <source>
        <dbReference type="SAM" id="SignalP"/>
    </source>
</evidence>
<dbReference type="CDD" id="cd16329">
    <property type="entry name" value="LolA_like"/>
    <property type="match status" value="1"/>
</dbReference>
<dbReference type="Gene3D" id="2.50.20.10">
    <property type="entry name" value="Lipoprotein localisation LolA/LolB/LppX"/>
    <property type="match status" value="1"/>
</dbReference>
<dbReference type="AlphaFoldDB" id="A0A0D2HUZ2"/>
<keyword evidence="4" id="KW-1185">Reference proteome</keyword>
<name>A0A0D2HUZ2_9BACT</name>
<feature type="domain" description="Uncharacterized protein TP-0789" evidence="2">
    <location>
        <begin position="72"/>
        <end position="243"/>
    </location>
</feature>
<feature type="chain" id="PRO_5002254931" description="Uncharacterized protein TP-0789 domain-containing protein" evidence="1">
    <location>
        <begin position="26"/>
        <end position="248"/>
    </location>
</feature>
<evidence type="ECO:0000259" key="2">
    <source>
        <dbReference type="Pfam" id="PF17131"/>
    </source>
</evidence>
<evidence type="ECO:0000313" key="4">
    <source>
        <dbReference type="Proteomes" id="UP000032233"/>
    </source>
</evidence>
<sequence>MLKKRFARCFIALGLILGLSSPAWSLSGQEILKKVDENLQPGAFEMYRKIINIEPDGTKKEFVLWFLKKDLDKVVTLFISPASEKGRATLRLGDNMWLYIPNVGKPLRITSMQSVVGGVFNNSDIMRLDYGVEYDVSEYKEQPGEYVLELKAKSGNVAYDRLRMWVLQKELVPTKIECYAATGMLIKTLIFKEIKDIGDGVVRPAVMETQSPLYKGYMSIMISAKLKKRELADEVFTLNYLSRIKDLR</sequence>
<feature type="signal peptide" evidence="1">
    <location>
        <begin position="1"/>
        <end position="25"/>
    </location>
</feature>
<dbReference type="InterPro" id="IPR033399">
    <property type="entry name" value="TP_0789-like"/>
</dbReference>
<dbReference type="OrthoDB" id="357718at2"/>
<dbReference type="EMBL" id="AZAC01000011">
    <property type="protein sequence ID" value="KIX14238.1"/>
    <property type="molecule type" value="Genomic_DNA"/>
</dbReference>
<dbReference type="Proteomes" id="UP000032233">
    <property type="component" value="Unassembled WGS sequence"/>
</dbReference>
<dbReference type="Pfam" id="PF17131">
    <property type="entry name" value="LolA_like"/>
    <property type="match status" value="1"/>
</dbReference>
<evidence type="ECO:0000313" key="3">
    <source>
        <dbReference type="EMBL" id="KIX14238.1"/>
    </source>
</evidence>